<reference evidence="3" key="1">
    <citation type="journal article" date="2019" name="Int. J. Syst. Evol. Microbiol.">
        <title>The Global Catalogue of Microorganisms (GCM) 10K type strain sequencing project: providing services to taxonomists for standard genome sequencing and annotation.</title>
        <authorList>
            <consortium name="The Broad Institute Genomics Platform"/>
            <consortium name="The Broad Institute Genome Sequencing Center for Infectious Disease"/>
            <person name="Wu L."/>
            <person name="Ma J."/>
        </authorList>
    </citation>
    <scope>NUCLEOTIDE SEQUENCE [LARGE SCALE GENOMIC DNA]</scope>
    <source>
        <strain evidence="3">KCTC 62164</strain>
    </source>
</reference>
<keyword evidence="1" id="KW-1133">Transmembrane helix</keyword>
<proteinExistence type="predicted"/>
<accession>A0ABV7D3Q3</accession>
<dbReference type="Proteomes" id="UP001595444">
    <property type="component" value="Unassembled WGS sequence"/>
</dbReference>
<keyword evidence="3" id="KW-1185">Reference proteome</keyword>
<name>A0ABV7D3Q3_9PROT</name>
<evidence type="ECO:0000313" key="2">
    <source>
        <dbReference type="EMBL" id="MFC3051643.1"/>
    </source>
</evidence>
<feature type="transmembrane region" description="Helical" evidence="1">
    <location>
        <begin position="5"/>
        <end position="23"/>
    </location>
</feature>
<dbReference type="RefSeq" id="WP_194215117.1">
    <property type="nucleotide sequence ID" value="NZ_CP061205.1"/>
</dbReference>
<sequence>MKKYLIGGSVGLVFGAVVTWLIWPYHFTNQIVETTLNNDNSDPYNLNVLGAITTTNATFVDVEKKFEFVRHTSLFSITEEDIEQLCLATEPGFPDEENIYLKAYIYLNDLAQNRIIEALRTEGTQKISVEYNGFPLTTTYFKENASERYNRYRYLSGQSDIPPFDRKEDLQFTAGIHEDVKPYRLLETVHFLSPSSVPQGCPVGFDSNLITDDWEAALKSFWEIDITNKVKE</sequence>
<comment type="caution">
    <text evidence="2">The sequence shown here is derived from an EMBL/GenBank/DDBJ whole genome shotgun (WGS) entry which is preliminary data.</text>
</comment>
<keyword evidence="1" id="KW-0472">Membrane</keyword>
<dbReference type="EMBL" id="JBHRSL010000004">
    <property type="protein sequence ID" value="MFC3051643.1"/>
    <property type="molecule type" value="Genomic_DNA"/>
</dbReference>
<evidence type="ECO:0000256" key="1">
    <source>
        <dbReference type="SAM" id="Phobius"/>
    </source>
</evidence>
<organism evidence="2 3">
    <name type="scientific">Kordiimonas pumila</name>
    <dbReference type="NCBI Taxonomy" id="2161677"/>
    <lineage>
        <taxon>Bacteria</taxon>
        <taxon>Pseudomonadati</taxon>
        <taxon>Pseudomonadota</taxon>
        <taxon>Alphaproteobacteria</taxon>
        <taxon>Kordiimonadales</taxon>
        <taxon>Kordiimonadaceae</taxon>
        <taxon>Kordiimonas</taxon>
    </lineage>
</organism>
<protein>
    <recommendedName>
        <fullName evidence="4">DUF4105 domain-containing protein</fullName>
    </recommendedName>
</protein>
<keyword evidence="1" id="KW-0812">Transmembrane</keyword>
<evidence type="ECO:0000313" key="3">
    <source>
        <dbReference type="Proteomes" id="UP001595444"/>
    </source>
</evidence>
<gene>
    <name evidence="2" type="ORF">ACFOKA_06995</name>
</gene>
<evidence type="ECO:0008006" key="4">
    <source>
        <dbReference type="Google" id="ProtNLM"/>
    </source>
</evidence>